<dbReference type="GO" id="GO:0016301">
    <property type="term" value="F:kinase activity"/>
    <property type="evidence" value="ECO:0007669"/>
    <property type="project" value="UniProtKB-KW"/>
</dbReference>
<keyword evidence="4" id="KW-0547">Nucleotide-binding</keyword>
<keyword evidence="3" id="KW-0808">Transferase</keyword>
<dbReference type="EC" id="2.7.6.3" evidence="2"/>
<dbReference type="NCBIfam" id="TIGR01498">
    <property type="entry name" value="folK"/>
    <property type="match status" value="1"/>
</dbReference>
<name>A0A3B0T6J6_9ZZZZ</name>
<accession>A0A3B0T6J6</accession>
<dbReference type="PANTHER" id="PTHR43071">
    <property type="entry name" value="2-AMINO-4-HYDROXY-6-HYDROXYMETHYLDIHYDROPTERIDINE PYROPHOSPHOKINASE"/>
    <property type="match status" value="1"/>
</dbReference>
<evidence type="ECO:0000256" key="5">
    <source>
        <dbReference type="ARBA" id="ARBA00022777"/>
    </source>
</evidence>
<organism evidence="9">
    <name type="scientific">hydrothermal vent metagenome</name>
    <dbReference type="NCBI Taxonomy" id="652676"/>
    <lineage>
        <taxon>unclassified sequences</taxon>
        <taxon>metagenomes</taxon>
        <taxon>ecological metagenomes</taxon>
    </lineage>
</organism>
<dbReference type="SUPFAM" id="SSF55083">
    <property type="entry name" value="6-hydroxymethyl-7,8-dihydropterin pyrophosphokinase, HPPK"/>
    <property type="match status" value="1"/>
</dbReference>
<dbReference type="GO" id="GO:0003848">
    <property type="term" value="F:2-amino-4-hydroxy-6-hydroxymethyldihydropteridine diphosphokinase activity"/>
    <property type="evidence" value="ECO:0007669"/>
    <property type="project" value="UniProtKB-EC"/>
</dbReference>
<dbReference type="GO" id="GO:0046654">
    <property type="term" value="P:tetrahydrofolate biosynthetic process"/>
    <property type="evidence" value="ECO:0007669"/>
    <property type="project" value="UniProtKB-UniPathway"/>
</dbReference>
<dbReference type="AlphaFoldDB" id="A0A3B0T6J6"/>
<comment type="pathway">
    <text evidence="1">Cofactor biosynthesis; tetrahydrofolate biosynthesis; 2-amino-4-hydroxy-6-hydroxymethyl-7,8-dihydropteridine diphosphate from 7,8-dihydroneopterin triphosphate: step 4/4.</text>
</comment>
<dbReference type="InterPro" id="IPR035907">
    <property type="entry name" value="Hppk_sf"/>
</dbReference>
<proteinExistence type="predicted"/>
<dbReference type="GO" id="GO:0005524">
    <property type="term" value="F:ATP binding"/>
    <property type="evidence" value="ECO:0007669"/>
    <property type="project" value="UniProtKB-KW"/>
</dbReference>
<evidence type="ECO:0000259" key="8">
    <source>
        <dbReference type="Pfam" id="PF01288"/>
    </source>
</evidence>
<dbReference type="Gene3D" id="3.30.70.560">
    <property type="entry name" value="7,8-Dihydro-6-hydroxymethylpterin-pyrophosphokinase HPPK"/>
    <property type="match status" value="1"/>
</dbReference>
<keyword evidence="6" id="KW-0067">ATP-binding</keyword>
<dbReference type="PANTHER" id="PTHR43071:SF1">
    <property type="entry name" value="2-AMINO-4-HYDROXY-6-HYDROXYMETHYLDIHYDROPTERIDINE PYROPHOSPHOKINASE"/>
    <property type="match status" value="1"/>
</dbReference>
<sequence>MNNAIIGLGSNINPARNIEKALNTLSETFQKVALSEFVETEPFGFKEQNNFINGCIQIKTELELTQFQRTLKTMEKQLGRTPSKIKFGPKIIDLDVVVWNFEIIDQDFFKRDYLKNSILELIPNLTYSYP</sequence>
<evidence type="ECO:0000256" key="2">
    <source>
        <dbReference type="ARBA" id="ARBA00013253"/>
    </source>
</evidence>
<keyword evidence="7" id="KW-0289">Folate biosynthesis</keyword>
<evidence type="ECO:0000256" key="6">
    <source>
        <dbReference type="ARBA" id="ARBA00022840"/>
    </source>
</evidence>
<dbReference type="EMBL" id="UOEN01000212">
    <property type="protein sequence ID" value="VAW14331.1"/>
    <property type="molecule type" value="Genomic_DNA"/>
</dbReference>
<evidence type="ECO:0000313" key="9">
    <source>
        <dbReference type="EMBL" id="VAW14331.1"/>
    </source>
</evidence>
<dbReference type="Pfam" id="PF01288">
    <property type="entry name" value="HPPK"/>
    <property type="match status" value="1"/>
</dbReference>
<reference evidence="9" key="1">
    <citation type="submission" date="2018-06" db="EMBL/GenBank/DDBJ databases">
        <authorList>
            <person name="Zhirakovskaya E."/>
        </authorList>
    </citation>
    <scope>NUCLEOTIDE SEQUENCE</scope>
</reference>
<dbReference type="GO" id="GO:0046656">
    <property type="term" value="P:folic acid biosynthetic process"/>
    <property type="evidence" value="ECO:0007669"/>
    <property type="project" value="UniProtKB-KW"/>
</dbReference>
<dbReference type="UniPathway" id="UPA00077">
    <property type="reaction ID" value="UER00155"/>
</dbReference>
<protein>
    <recommendedName>
        <fullName evidence="2">2-amino-4-hydroxy-6-hydroxymethyldihydropteridine diphosphokinase</fullName>
        <ecNumber evidence="2">2.7.6.3</ecNumber>
    </recommendedName>
</protein>
<evidence type="ECO:0000256" key="3">
    <source>
        <dbReference type="ARBA" id="ARBA00022679"/>
    </source>
</evidence>
<evidence type="ECO:0000256" key="4">
    <source>
        <dbReference type="ARBA" id="ARBA00022741"/>
    </source>
</evidence>
<feature type="domain" description="7,8-dihydro-6-hydroxymethylpterin-pyrophosphokinase" evidence="8">
    <location>
        <begin position="5"/>
        <end position="122"/>
    </location>
</feature>
<gene>
    <name evidence="9" type="ORF">MNBD_BACTEROID05-42</name>
</gene>
<evidence type="ECO:0000256" key="1">
    <source>
        <dbReference type="ARBA" id="ARBA00005051"/>
    </source>
</evidence>
<evidence type="ECO:0000256" key="7">
    <source>
        <dbReference type="ARBA" id="ARBA00022909"/>
    </source>
</evidence>
<keyword evidence="5" id="KW-0418">Kinase</keyword>
<dbReference type="InterPro" id="IPR000550">
    <property type="entry name" value="Hppk"/>
</dbReference>